<sequence length="105" mass="12100">MNQKKKFSKNDGANKVDEYYYKSLIGCLMYLTTTKPNIIIATVNQAIWLIKILSDLHVEQSKNREKMTLLQEGSNFKVPIALQKVMKPWDSSASFSFNPPDRRTT</sequence>
<feature type="non-terminal residue" evidence="1">
    <location>
        <position position="1"/>
    </location>
</feature>
<accession>A0A371GFK9</accession>
<protein>
    <recommendedName>
        <fullName evidence="3">Mitochondrial protein</fullName>
    </recommendedName>
</protein>
<dbReference type="AlphaFoldDB" id="A0A371GFK9"/>
<reference evidence="1" key="1">
    <citation type="submission" date="2018-05" db="EMBL/GenBank/DDBJ databases">
        <title>Draft genome of Mucuna pruriens seed.</title>
        <authorList>
            <person name="Nnadi N.E."/>
            <person name="Vos R."/>
            <person name="Hasami M.H."/>
            <person name="Devisetty U.K."/>
            <person name="Aguiy J.C."/>
        </authorList>
    </citation>
    <scope>NUCLEOTIDE SEQUENCE [LARGE SCALE GENOMIC DNA]</scope>
    <source>
        <strain evidence="1">JCA_2017</strain>
    </source>
</reference>
<keyword evidence="2" id="KW-1185">Reference proteome</keyword>
<gene>
    <name evidence="1" type="ORF">CR513_29006</name>
</gene>
<comment type="caution">
    <text evidence="1">The sequence shown here is derived from an EMBL/GenBank/DDBJ whole genome shotgun (WGS) entry which is preliminary data.</text>
</comment>
<dbReference type="Proteomes" id="UP000257109">
    <property type="component" value="Unassembled WGS sequence"/>
</dbReference>
<proteinExistence type="predicted"/>
<evidence type="ECO:0008006" key="3">
    <source>
        <dbReference type="Google" id="ProtNLM"/>
    </source>
</evidence>
<name>A0A371GFK9_MUCPR</name>
<evidence type="ECO:0000313" key="1">
    <source>
        <dbReference type="EMBL" id="RDX89290.1"/>
    </source>
</evidence>
<organism evidence="1 2">
    <name type="scientific">Mucuna pruriens</name>
    <name type="common">Velvet bean</name>
    <name type="synonym">Dolichos pruriens</name>
    <dbReference type="NCBI Taxonomy" id="157652"/>
    <lineage>
        <taxon>Eukaryota</taxon>
        <taxon>Viridiplantae</taxon>
        <taxon>Streptophyta</taxon>
        <taxon>Embryophyta</taxon>
        <taxon>Tracheophyta</taxon>
        <taxon>Spermatophyta</taxon>
        <taxon>Magnoliopsida</taxon>
        <taxon>eudicotyledons</taxon>
        <taxon>Gunneridae</taxon>
        <taxon>Pentapetalae</taxon>
        <taxon>rosids</taxon>
        <taxon>fabids</taxon>
        <taxon>Fabales</taxon>
        <taxon>Fabaceae</taxon>
        <taxon>Papilionoideae</taxon>
        <taxon>50 kb inversion clade</taxon>
        <taxon>NPAAA clade</taxon>
        <taxon>indigoferoid/millettioid clade</taxon>
        <taxon>Phaseoleae</taxon>
        <taxon>Mucuna</taxon>
    </lineage>
</organism>
<evidence type="ECO:0000313" key="2">
    <source>
        <dbReference type="Proteomes" id="UP000257109"/>
    </source>
</evidence>
<dbReference type="EMBL" id="QJKJ01005712">
    <property type="protein sequence ID" value="RDX89290.1"/>
    <property type="molecule type" value="Genomic_DNA"/>
</dbReference>
<dbReference type="OrthoDB" id="1736297at2759"/>